<dbReference type="Proteomes" id="UP000012313">
    <property type="component" value="Unassembled WGS sequence"/>
</dbReference>
<dbReference type="OrthoDB" id="340786at2"/>
<name>N1WL33_9LEPT</name>
<dbReference type="AlphaFoldDB" id="N1WL33"/>
<dbReference type="EMBL" id="AOHC02000048">
    <property type="protein sequence ID" value="EMY76498.1"/>
    <property type="molecule type" value="Genomic_DNA"/>
</dbReference>
<reference evidence="1" key="1">
    <citation type="submission" date="2013-03" db="EMBL/GenBank/DDBJ databases">
        <authorList>
            <person name="Harkins D.M."/>
            <person name="Durkin A.S."/>
            <person name="Brinkac L.M."/>
            <person name="Haft D.H."/>
            <person name="Selengut J.D."/>
            <person name="Sanka R."/>
            <person name="DePew J."/>
            <person name="Purushe J."/>
            <person name="Hartskeerl R.A."/>
            <person name="Ahmed A."/>
            <person name="van der Linden H."/>
            <person name="Goris M.G.A."/>
            <person name="Vinetz J.M."/>
            <person name="Sutton G.G."/>
            <person name="Nierman W.C."/>
            <person name="Fouts D.E."/>
        </authorList>
    </citation>
    <scope>NUCLEOTIDE SEQUENCE [LARGE SCALE GENOMIC DNA]</scope>
    <source>
        <strain evidence="1">ICFT</strain>
    </source>
</reference>
<dbReference type="STRING" id="1218598.LEP1GSC060_3496"/>
<gene>
    <name evidence="1" type="ORF">LEP1GSC060_3496</name>
</gene>
<accession>N1WL33</accession>
<evidence type="ECO:0000313" key="2">
    <source>
        <dbReference type="Proteomes" id="UP000012313"/>
    </source>
</evidence>
<proteinExistence type="predicted"/>
<keyword evidence="2" id="KW-1185">Reference proteome</keyword>
<sequence>MGSSIFKTWIGFTLLSVLVLTLDCGPICGFDSKFEKTTEPSASCHQESNSNEASGCEWDSGSIVLSETDSNLFKLLRFFIPLHFYSAHVFFSFFPSALRIRFVSDFVATGSSYIQTLASVRLLI</sequence>
<evidence type="ECO:0000313" key="1">
    <source>
        <dbReference type="EMBL" id="EMY76498.1"/>
    </source>
</evidence>
<protein>
    <submittedName>
        <fullName evidence="1">Uncharacterized protein</fullName>
    </submittedName>
</protein>
<organism evidence="1 2">
    <name type="scientific">Leptospira weilii serovar Ranarum str. ICFT</name>
    <dbReference type="NCBI Taxonomy" id="1218598"/>
    <lineage>
        <taxon>Bacteria</taxon>
        <taxon>Pseudomonadati</taxon>
        <taxon>Spirochaetota</taxon>
        <taxon>Spirochaetia</taxon>
        <taxon>Leptospirales</taxon>
        <taxon>Leptospiraceae</taxon>
        <taxon>Leptospira</taxon>
    </lineage>
</organism>
<comment type="caution">
    <text evidence="1">The sequence shown here is derived from an EMBL/GenBank/DDBJ whole genome shotgun (WGS) entry which is preliminary data.</text>
</comment>
<dbReference type="RefSeq" id="WP_003008000.1">
    <property type="nucleotide sequence ID" value="NZ_AOHC02000048.1"/>
</dbReference>